<reference evidence="1" key="2">
    <citation type="journal article" date="2022" name="New Phytol.">
        <title>Evolutionary transition to the ectomycorrhizal habit in the genomes of a hyperdiverse lineage of mushroom-forming fungi.</title>
        <authorList>
            <person name="Looney B."/>
            <person name="Miyauchi S."/>
            <person name="Morin E."/>
            <person name="Drula E."/>
            <person name="Courty P.E."/>
            <person name="Kohler A."/>
            <person name="Kuo A."/>
            <person name="LaButti K."/>
            <person name="Pangilinan J."/>
            <person name="Lipzen A."/>
            <person name="Riley R."/>
            <person name="Andreopoulos W."/>
            <person name="He G."/>
            <person name="Johnson J."/>
            <person name="Nolan M."/>
            <person name="Tritt A."/>
            <person name="Barry K.W."/>
            <person name="Grigoriev I.V."/>
            <person name="Nagy L.G."/>
            <person name="Hibbett D."/>
            <person name="Henrissat B."/>
            <person name="Matheny P.B."/>
            <person name="Labbe J."/>
            <person name="Martin F.M."/>
        </authorList>
    </citation>
    <scope>NUCLEOTIDE SEQUENCE</scope>
    <source>
        <strain evidence="1">HHB10654</strain>
    </source>
</reference>
<comment type="caution">
    <text evidence="1">The sequence shown here is derived from an EMBL/GenBank/DDBJ whole genome shotgun (WGS) entry which is preliminary data.</text>
</comment>
<name>A0ACB8SCR8_9AGAM</name>
<gene>
    <name evidence="1" type="ORF">BV25DRAFT_1843787</name>
</gene>
<protein>
    <submittedName>
        <fullName evidence="1">Uncharacterized protein</fullName>
    </submittedName>
</protein>
<keyword evidence="2" id="KW-1185">Reference proteome</keyword>
<proteinExistence type="predicted"/>
<dbReference type="EMBL" id="MU277566">
    <property type="protein sequence ID" value="KAI0054268.1"/>
    <property type="molecule type" value="Genomic_DNA"/>
</dbReference>
<evidence type="ECO:0000313" key="1">
    <source>
        <dbReference type="EMBL" id="KAI0054268.1"/>
    </source>
</evidence>
<accession>A0ACB8SCR8</accession>
<sequence length="270" mass="29254">SDLLELEPYQSTGAFLEHMHDSLHLEKMKRGANLWSEGDGGEMEKWMCAECLKSDKADARGKADRNRVKLSAPNCSVPRRCTQVRSIHYARSIRSAGPSNRLSGTLSSPPSSFIPYLTLHTTPTITAVTCVVTDPVDIPVVNSGSHRMSRKTRSAKTYSPYNIRYAPDDFDLDAALRASWESFEAGDDNHYIPSSGSRVSASDRPSRSESRVSVASSLGEFQAAEGTSSSSLTPAQNALSASAVHAAPASITPTNPHSRALKPQQLYDSL</sequence>
<dbReference type="Proteomes" id="UP000814140">
    <property type="component" value="Unassembled WGS sequence"/>
</dbReference>
<organism evidence="1 2">
    <name type="scientific">Artomyces pyxidatus</name>
    <dbReference type="NCBI Taxonomy" id="48021"/>
    <lineage>
        <taxon>Eukaryota</taxon>
        <taxon>Fungi</taxon>
        <taxon>Dikarya</taxon>
        <taxon>Basidiomycota</taxon>
        <taxon>Agaricomycotina</taxon>
        <taxon>Agaricomycetes</taxon>
        <taxon>Russulales</taxon>
        <taxon>Auriscalpiaceae</taxon>
        <taxon>Artomyces</taxon>
    </lineage>
</organism>
<feature type="non-terminal residue" evidence="1">
    <location>
        <position position="1"/>
    </location>
</feature>
<reference evidence="1" key="1">
    <citation type="submission" date="2021-03" db="EMBL/GenBank/DDBJ databases">
        <authorList>
            <consortium name="DOE Joint Genome Institute"/>
            <person name="Ahrendt S."/>
            <person name="Looney B.P."/>
            <person name="Miyauchi S."/>
            <person name="Morin E."/>
            <person name="Drula E."/>
            <person name="Courty P.E."/>
            <person name="Chicoki N."/>
            <person name="Fauchery L."/>
            <person name="Kohler A."/>
            <person name="Kuo A."/>
            <person name="Labutti K."/>
            <person name="Pangilinan J."/>
            <person name="Lipzen A."/>
            <person name="Riley R."/>
            <person name="Andreopoulos W."/>
            <person name="He G."/>
            <person name="Johnson J."/>
            <person name="Barry K.W."/>
            <person name="Grigoriev I.V."/>
            <person name="Nagy L."/>
            <person name="Hibbett D."/>
            <person name="Henrissat B."/>
            <person name="Matheny P.B."/>
            <person name="Labbe J."/>
            <person name="Martin F."/>
        </authorList>
    </citation>
    <scope>NUCLEOTIDE SEQUENCE</scope>
    <source>
        <strain evidence="1">HHB10654</strain>
    </source>
</reference>
<evidence type="ECO:0000313" key="2">
    <source>
        <dbReference type="Proteomes" id="UP000814140"/>
    </source>
</evidence>